<gene>
    <name evidence="5" type="ORF">HJC23_003470</name>
</gene>
<dbReference type="Proteomes" id="UP001516023">
    <property type="component" value="Unassembled WGS sequence"/>
</dbReference>
<accession>A0ABD3QSH9</accession>
<evidence type="ECO:0000256" key="1">
    <source>
        <dbReference type="ARBA" id="ARBA00022574"/>
    </source>
</evidence>
<feature type="repeat" description="WD" evidence="3">
    <location>
        <begin position="400"/>
        <end position="433"/>
    </location>
</feature>
<dbReference type="Pfam" id="PF00400">
    <property type="entry name" value="WD40"/>
    <property type="match status" value="5"/>
</dbReference>
<dbReference type="PANTHER" id="PTHR19856:SF0">
    <property type="entry name" value="WD REPEAT-CONTAINING PROTEIN 1"/>
    <property type="match status" value="1"/>
</dbReference>
<feature type="repeat" description="WD" evidence="3">
    <location>
        <begin position="104"/>
        <end position="135"/>
    </location>
</feature>
<dbReference type="PROSITE" id="PS50082">
    <property type="entry name" value="WD_REPEATS_2"/>
    <property type="match status" value="3"/>
</dbReference>
<dbReference type="PANTHER" id="PTHR19856">
    <property type="entry name" value="WD-REPEATCONTAINING PROTEIN WDR1"/>
    <property type="match status" value="1"/>
</dbReference>
<dbReference type="AlphaFoldDB" id="A0ABD3QSH9"/>
<name>A0ABD3QSH9_9STRA</name>
<reference evidence="5 6" key="1">
    <citation type="journal article" date="2020" name="G3 (Bethesda)">
        <title>Improved Reference Genome for Cyclotella cryptica CCMP332, a Model for Cell Wall Morphogenesis, Salinity Adaptation, and Lipid Production in Diatoms (Bacillariophyta).</title>
        <authorList>
            <person name="Roberts W.R."/>
            <person name="Downey K.M."/>
            <person name="Ruck E.C."/>
            <person name="Traller J.C."/>
            <person name="Alverson A.J."/>
        </authorList>
    </citation>
    <scope>NUCLEOTIDE SEQUENCE [LARGE SCALE GENOMIC DNA]</scope>
    <source>
        <strain evidence="5 6">CCMP332</strain>
    </source>
</reference>
<comment type="caution">
    <text evidence="5">The sequence shown here is derived from an EMBL/GenBank/DDBJ whole genome shotgun (WGS) entry which is preliminary data.</text>
</comment>
<dbReference type="SUPFAM" id="SSF50978">
    <property type="entry name" value="WD40 repeat-like"/>
    <property type="match status" value="2"/>
</dbReference>
<organism evidence="5 6">
    <name type="scientific">Cyclotella cryptica</name>
    <dbReference type="NCBI Taxonomy" id="29204"/>
    <lineage>
        <taxon>Eukaryota</taxon>
        <taxon>Sar</taxon>
        <taxon>Stramenopiles</taxon>
        <taxon>Ochrophyta</taxon>
        <taxon>Bacillariophyta</taxon>
        <taxon>Coscinodiscophyceae</taxon>
        <taxon>Thalassiosirophycidae</taxon>
        <taxon>Stephanodiscales</taxon>
        <taxon>Stephanodiscaceae</taxon>
        <taxon>Cyclotella</taxon>
    </lineage>
</organism>
<dbReference type="SUPFAM" id="SSF63829">
    <property type="entry name" value="Calcium-dependent phosphotriesterase"/>
    <property type="match status" value="1"/>
</dbReference>
<feature type="compositionally biased region" description="Polar residues" evidence="4">
    <location>
        <begin position="80"/>
        <end position="98"/>
    </location>
</feature>
<proteinExistence type="predicted"/>
<feature type="region of interest" description="Disordered" evidence="4">
    <location>
        <begin position="77"/>
        <end position="98"/>
    </location>
</feature>
<keyword evidence="1 3" id="KW-0853">WD repeat</keyword>
<evidence type="ECO:0000256" key="4">
    <source>
        <dbReference type="SAM" id="MobiDB-lite"/>
    </source>
</evidence>
<dbReference type="InterPro" id="IPR015943">
    <property type="entry name" value="WD40/YVTN_repeat-like_dom_sf"/>
</dbReference>
<protein>
    <submittedName>
        <fullName evidence="5">Uncharacterized protein</fullName>
    </submittedName>
</protein>
<dbReference type="SMART" id="SM00320">
    <property type="entry name" value="WD40"/>
    <property type="match status" value="11"/>
</dbReference>
<dbReference type="Gene3D" id="2.130.10.10">
    <property type="entry name" value="YVTN repeat-like/Quinoprotein amine dehydrogenase"/>
    <property type="match status" value="2"/>
</dbReference>
<feature type="repeat" description="WD" evidence="3">
    <location>
        <begin position="628"/>
        <end position="656"/>
    </location>
</feature>
<dbReference type="EMBL" id="JABMIG020000015">
    <property type="protein sequence ID" value="KAL3803195.1"/>
    <property type="molecule type" value="Genomic_DNA"/>
</dbReference>
<sequence length="717" mass="77188">MGIDPIDASNASIPPSHPLTFQCLPLPTTTRGEPLFLEGDGGRLNDNDDSKCPFIIYGTGKLIVLREIHLPNDAHEAPTQPITFRPSSKYTSPHGSPSTNGFVYRSHSSPVTSARLSPAGTYVASADSRGKLRVWAYDHEEHLPKLEVQALPGAIRDIAWDFEGKRLVVVGDGGSGQGESGKCLQWDTAVRCGELMSHSRKRGVSCAFRPCRPMRIATGGGEDATVYFHAGPPFQRCVGEEVAEKCHERGSVNGLRYNRDGSVLCSVGTDGSVCFYEGKGMSLIKKVEKVHSSSVFGCAWNRTGQYVLTCGADGFARLLDGRSGDAIGQVVYEWNVAEMQQSNSTDKVPVGAMQLGCAFIKGDVPISVGYNAQITVLPLPSSLNLAFPSSASSLNEPLIITGHQAPISAVTFGKPGSNTIYTADTDGIIIEWNGSTGVANGRVSVVGEEDPDLTGKVHTGAITSLVFSNSEEGTVYSCGWDDCIRTTTQRCCTNQLKTESQPNAMARGGSLIVVMTVDGLLFLKDKQIVSELVRLPYTATAVCLSQDDSMLYVGGDDCSIYVYAVSSDSRANPLSESHIIKDGHLKPVQSLSLSHDGTMLAAADVRDVCIYSTKDYSSIVSKGRWCFHTQRIGCLAWSPDNTVLASGGNDDDIYLWCVAKKMKRIHYRFAHRGGVTGLRFVGDGVSGGDGDWMLVSTGNDGCLNWWNVEEDVKSKFQ</sequence>
<evidence type="ECO:0000313" key="5">
    <source>
        <dbReference type="EMBL" id="KAL3803195.1"/>
    </source>
</evidence>
<dbReference type="InterPro" id="IPR001680">
    <property type="entry name" value="WD40_rpt"/>
</dbReference>
<keyword evidence="6" id="KW-1185">Reference proteome</keyword>
<keyword evidence="2" id="KW-0677">Repeat</keyword>
<evidence type="ECO:0000313" key="6">
    <source>
        <dbReference type="Proteomes" id="UP001516023"/>
    </source>
</evidence>
<evidence type="ECO:0000256" key="3">
    <source>
        <dbReference type="PROSITE-ProRule" id="PRU00221"/>
    </source>
</evidence>
<dbReference type="PROSITE" id="PS50294">
    <property type="entry name" value="WD_REPEATS_REGION"/>
    <property type="match status" value="2"/>
</dbReference>
<dbReference type="InterPro" id="IPR036322">
    <property type="entry name" value="WD40_repeat_dom_sf"/>
</dbReference>
<evidence type="ECO:0000256" key="2">
    <source>
        <dbReference type="ARBA" id="ARBA00022737"/>
    </source>
</evidence>